<sequence>MSWTDLHGLKAKPKVPPVAEGSTLLGHVVSAEGISTVPEKCAVIKDWPTPTSVSDTRCFLGMAGFYRRFIKDFSKIAGPLYELTSKPKNGLPPKKAFEWSPRCQDALTT</sequence>
<evidence type="ECO:0000313" key="2">
    <source>
        <dbReference type="Proteomes" id="UP000230750"/>
    </source>
</evidence>
<keyword evidence="2" id="KW-1185">Reference proteome</keyword>
<dbReference type="InterPro" id="IPR051320">
    <property type="entry name" value="Viral_Replic_Matur_Polypro"/>
</dbReference>
<protein>
    <submittedName>
        <fullName evidence="1">Retrotransposon protein</fullName>
    </submittedName>
</protein>
<dbReference type="Gene3D" id="3.30.70.270">
    <property type="match status" value="1"/>
</dbReference>
<dbReference type="FunFam" id="3.30.70.270:FF:000020">
    <property type="entry name" value="Transposon Tf2-6 polyprotein-like Protein"/>
    <property type="match status" value="1"/>
</dbReference>
<dbReference type="InterPro" id="IPR043128">
    <property type="entry name" value="Rev_trsase/Diguanyl_cyclase"/>
</dbReference>
<dbReference type="STRING" id="307972.A0A2G8LNI1"/>
<dbReference type="AlphaFoldDB" id="A0A2G8LNI1"/>
<accession>A0A2G8LNI1</accession>
<dbReference type="PANTHER" id="PTHR33064:SF37">
    <property type="entry name" value="RIBONUCLEASE H"/>
    <property type="match status" value="1"/>
</dbReference>
<name>A0A2G8LNI1_STIJA</name>
<dbReference type="SUPFAM" id="SSF56672">
    <property type="entry name" value="DNA/RNA polymerases"/>
    <property type="match status" value="1"/>
</dbReference>
<organism evidence="1 2">
    <name type="scientific">Stichopus japonicus</name>
    <name type="common">Sea cucumber</name>
    <dbReference type="NCBI Taxonomy" id="307972"/>
    <lineage>
        <taxon>Eukaryota</taxon>
        <taxon>Metazoa</taxon>
        <taxon>Echinodermata</taxon>
        <taxon>Eleutherozoa</taxon>
        <taxon>Echinozoa</taxon>
        <taxon>Holothuroidea</taxon>
        <taxon>Aspidochirotacea</taxon>
        <taxon>Aspidochirotida</taxon>
        <taxon>Stichopodidae</taxon>
        <taxon>Apostichopus</taxon>
    </lineage>
</organism>
<dbReference type="PANTHER" id="PTHR33064">
    <property type="entry name" value="POL PROTEIN"/>
    <property type="match status" value="1"/>
</dbReference>
<reference evidence="1 2" key="1">
    <citation type="journal article" date="2017" name="PLoS Biol.">
        <title>The sea cucumber genome provides insights into morphological evolution and visceral regeneration.</title>
        <authorList>
            <person name="Zhang X."/>
            <person name="Sun L."/>
            <person name="Yuan J."/>
            <person name="Sun Y."/>
            <person name="Gao Y."/>
            <person name="Zhang L."/>
            <person name="Li S."/>
            <person name="Dai H."/>
            <person name="Hamel J.F."/>
            <person name="Liu C."/>
            <person name="Yu Y."/>
            <person name="Liu S."/>
            <person name="Lin W."/>
            <person name="Guo K."/>
            <person name="Jin S."/>
            <person name="Xu P."/>
            <person name="Storey K.B."/>
            <person name="Huan P."/>
            <person name="Zhang T."/>
            <person name="Zhou Y."/>
            <person name="Zhang J."/>
            <person name="Lin C."/>
            <person name="Li X."/>
            <person name="Xing L."/>
            <person name="Huo D."/>
            <person name="Sun M."/>
            <person name="Wang L."/>
            <person name="Mercier A."/>
            <person name="Li F."/>
            <person name="Yang H."/>
            <person name="Xiang J."/>
        </authorList>
    </citation>
    <scope>NUCLEOTIDE SEQUENCE [LARGE SCALE GENOMIC DNA]</scope>
    <source>
        <strain evidence="1">Shaxun</strain>
        <tissue evidence="1">Muscle</tissue>
    </source>
</reference>
<evidence type="ECO:0000313" key="1">
    <source>
        <dbReference type="EMBL" id="PIK61795.1"/>
    </source>
</evidence>
<proteinExistence type="predicted"/>
<gene>
    <name evidence="1" type="ORF">BSL78_01250</name>
</gene>
<dbReference type="OrthoDB" id="4369127at2759"/>
<dbReference type="InterPro" id="IPR043502">
    <property type="entry name" value="DNA/RNA_pol_sf"/>
</dbReference>
<dbReference type="EMBL" id="MRZV01000024">
    <property type="protein sequence ID" value="PIK61795.1"/>
    <property type="molecule type" value="Genomic_DNA"/>
</dbReference>
<comment type="caution">
    <text evidence="1">The sequence shown here is derived from an EMBL/GenBank/DDBJ whole genome shotgun (WGS) entry which is preliminary data.</text>
</comment>
<dbReference type="Proteomes" id="UP000230750">
    <property type="component" value="Unassembled WGS sequence"/>
</dbReference>